<sequence>MATKRPRSIEIDEDKVPPRIPIPRGLGAGPNRPGFMPLRLLILIDMIKKAFAPPVEKYHNIDYFAGKCAISKAFKAKGYGALDIILNPLDDINSPVGFIRHLYAACHIARGGLGCMGIVCSTWVAINRGTSGRTAEDPLGRTWYPSVARANLMLVRAVLIIHTILYHQGHWMLENPLSSIIDLAPRLATLMQHRVAHQTMTWLGMYGGTTQKPVKLFSSDKFVHRLYRKLERSRFPKSNATIKYRNARGEWKFKGSDQLKVSQVYPPKFGQAVATEWDTWAVQYPKNRKVIDYSNDLWNDAKLDEVEAWLENHLANRANKRRVDLWEVEG</sequence>
<protein>
    <submittedName>
        <fullName evidence="1">Uncharacterized protein</fullName>
    </submittedName>
</protein>
<dbReference type="Proteomes" id="UP001642484">
    <property type="component" value="Unassembled WGS sequence"/>
</dbReference>
<keyword evidence="2" id="KW-1185">Reference proteome</keyword>
<proteinExistence type="predicted"/>
<evidence type="ECO:0000313" key="1">
    <source>
        <dbReference type="EMBL" id="CAK9007524.1"/>
    </source>
</evidence>
<reference evidence="1 2" key="1">
    <citation type="submission" date="2024-02" db="EMBL/GenBank/DDBJ databases">
        <authorList>
            <person name="Chen Y."/>
            <person name="Shah S."/>
            <person name="Dougan E. K."/>
            <person name="Thang M."/>
            <person name="Chan C."/>
        </authorList>
    </citation>
    <scope>NUCLEOTIDE SEQUENCE [LARGE SCALE GENOMIC DNA]</scope>
</reference>
<organism evidence="1 2">
    <name type="scientific">Durusdinium trenchii</name>
    <dbReference type="NCBI Taxonomy" id="1381693"/>
    <lineage>
        <taxon>Eukaryota</taxon>
        <taxon>Sar</taxon>
        <taxon>Alveolata</taxon>
        <taxon>Dinophyceae</taxon>
        <taxon>Suessiales</taxon>
        <taxon>Symbiodiniaceae</taxon>
        <taxon>Durusdinium</taxon>
    </lineage>
</organism>
<name>A0ABP0IZT3_9DINO</name>
<dbReference type="EMBL" id="CAXAMN010004069">
    <property type="protein sequence ID" value="CAK9007524.1"/>
    <property type="molecule type" value="Genomic_DNA"/>
</dbReference>
<gene>
    <name evidence="1" type="ORF">CCMP2556_LOCUS8879</name>
</gene>
<accession>A0ABP0IZT3</accession>
<comment type="caution">
    <text evidence="1">The sequence shown here is derived from an EMBL/GenBank/DDBJ whole genome shotgun (WGS) entry which is preliminary data.</text>
</comment>
<evidence type="ECO:0000313" key="2">
    <source>
        <dbReference type="Proteomes" id="UP001642484"/>
    </source>
</evidence>